<evidence type="ECO:0000259" key="8">
    <source>
        <dbReference type="PROSITE" id="PS52029"/>
    </source>
</evidence>
<comment type="caution">
    <text evidence="9">The sequence shown here is derived from an EMBL/GenBank/DDBJ whole genome shotgun (WGS) entry which is preliminary data.</text>
</comment>
<dbReference type="InterPro" id="IPR050979">
    <property type="entry name" value="LD-transpeptidase"/>
</dbReference>
<dbReference type="GO" id="GO:0008360">
    <property type="term" value="P:regulation of cell shape"/>
    <property type="evidence" value="ECO:0007669"/>
    <property type="project" value="UniProtKB-UniRule"/>
</dbReference>
<dbReference type="GO" id="GO:0071555">
    <property type="term" value="P:cell wall organization"/>
    <property type="evidence" value="ECO:0007669"/>
    <property type="project" value="UniProtKB-UniRule"/>
</dbReference>
<comment type="pathway">
    <text evidence="1 6">Cell wall biogenesis; peptidoglycan biosynthesis.</text>
</comment>
<protein>
    <submittedName>
        <fullName evidence="9">L,D-transpeptidase family protein</fullName>
    </submittedName>
</protein>
<feature type="active site" description="Nucleophile" evidence="6">
    <location>
        <position position="197"/>
    </location>
</feature>
<dbReference type="GO" id="GO:0071972">
    <property type="term" value="F:peptidoglycan L,D-transpeptidase activity"/>
    <property type="evidence" value="ECO:0007669"/>
    <property type="project" value="TreeGrafter"/>
</dbReference>
<gene>
    <name evidence="9" type="ORF">OJ997_18125</name>
</gene>
<dbReference type="Pfam" id="PF03734">
    <property type="entry name" value="YkuD"/>
    <property type="match status" value="1"/>
</dbReference>
<dbReference type="EMBL" id="JAPDDP010000032">
    <property type="protein sequence ID" value="MDA0182229.1"/>
    <property type="molecule type" value="Genomic_DNA"/>
</dbReference>
<evidence type="ECO:0000256" key="1">
    <source>
        <dbReference type="ARBA" id="ARBA00004752"/>
    </source>
</evidence>
<evidence type="ECO:0000256" key="2">
    <source>
        <dbReference type="ARBA" id="ARBA00022679"/>
    </source>
</evidence>
<keyword evidence="4 6" id="KW-0573">Peptidoglycan synthesis</keyword>
<evidence type="ECO:0000313" key="9">
    <source>
        <dbReference type="EMBL" id="MDA0182229.1"/>
    </source>
</evidence>
<dbReference type="PROSITE" id="PS52029">
    <property type="entry name" value="LD_TPASE"/>
    <property type="match status" value="1"/>
</dbReference>
<dbReference type="RefSeq" id="WP_270026592.1">
    <property type="nucleotide sequence ID" value="NZ_JAPDDP010000032.1"/>
</dbReference>
<keyword evidence="7" id="KW-0732">Signal</keyword>
<evidence type="ECO:0000256" key="6">
    <source>
        <dbReference type="PROSITE-ProRule" id="PRU01373"/>
    </source>
</evidence>
<feature type="signal peptide" evidence="7">
    <location>
        <begin position="1"/>
        <end position="22"/>
    </location>
</feature>
<evidence type="ECO:0000256" key="4">
    <source>
        <dbReference type="ARBA" id="ARBA00022984"/>
    </source>
</evidence>
<reference evidence="9" key="1">
    <citation type="submission" date="2022-10" db="EMBL/GenBank/DDBJ databases">
        <title>The WGS of Solirubrobacter phytolaccae KCTC 29190.</title>
        <authorList>
            <person name="Jiang Z."/>
        </authorList>
    </citation>
    <scope>NUCLEOTIDE SEQUENCE</scope>
    <source>
        <strain evidence="9">KCTC 29190</strain>
    </source>
</reference>
<name>A0A9X3NBW4_9ACTN</name>
<sequence length="221" mass="23987">MRNRRRLPALHGLIVAATLAFAAPASASTWAHPVNIVAIRAQPDTAAKRVATTRLLTEDKLAEVYLVLQRRDGWVKVRVPGRPNGRTGWVRRTALGPLNTVDTRITVNRKTATLTLTKAGRTVFKTRVGVGKPSTPTPAGHFWVREKLRLTNAPMYGAYALGTSAYAKVSDWPGGGVVGIHGTDQPELIPGRPSHGCVRVRNADMTRLYTFTPVGTPITIV</sequence>
<dbReference type="InterPro" id="IPR038063">
    <property type="entry name" value="Transpep_catalytic_dom"/>
</dbReference>
<dbReference type="CDD" id="cd16913">
    <property type="entry name" value="YkuD_like"/>
    <property type="match status" value="1"/>
</dbReference>
<feature type="chain" id="PRO_5040854340" evidence="7">
    <location>
        <begin position="23"/>
        <end position="221"/>
    </location>
</feature>
<dbReference type="Proteomes" id="UP001147653">
    <property type="component" value="Unassembled WGS sequence"/>
</dbReference>
<proteinExistence type="predicted"/>
<evidence type="ECO:0000256" key="3">
    <source>
        <dbReference type="ARBA" id="ARBA00022960"/>
    </source>
</evidence>
<organism evidence="9 10">
    <name type="scientific">Solirubrobacter phytolaccae</name>
    <dbReference type="NCBI Taxonomy" id="1404360"/>
    <lineage>
        <taxon>Bacteria</taxon>
        <taxon>Bacillati</taxon>
        <taxon>Actinomycetota</taxon>
        <taxon>Thermoleophilia</taxon>
        <taxon>Solirubrobacterales</taxon>
        <taxon>Solirubrobacteraceae</taxon>
        <taxon>Solirubrobacter</taxon>
    </lineage>
</organism>
<feature type="active site" description="Proton donor/acceptor" evidence="6">
    <location>
        <position position="181"/>
    </location>
</feature>
<dbReference type="GO" id="GO:0016740">
    <property type="term" value="F:transferase activity"/>
    <property type="evidence" value="ECO:0007669"/>
    <property type="project" value="UniProtKB-KW"/>
</dbReference>
<keyword evidence="5 6" id="KW-0961">Cell wall biogenesis/degradation</keyword>
<dbReference type="Gene3D" id="2.40.440.10">
    <property type="entry name" value="L,D-transpeptidase catalytic domain-like"/>
    <property type="match status" value="1"/>
</dbReference>
<evidence type="ECO:0000256" key="7">
    <source>
        <dbReference type="SAM" id="SignalP"/>
    </source>
</evidence>
<dbReference type="AlphaFoldDB" id="A0A9X3NBW4"/>
<keyword evidence="10" id="KW-1185">Reference proteome</keyword>
<keyword evidence="3 6" id="KW-0133">Cell shape</keyword>
<evidence type="ECO:0000313" key="10">
    <source>
        <dbReference type="Proteomes" id="UP001147653"/>
    </source>
</evidence>
<accession>A0A9X3NBW4</accession>
<dbReference type="InterPro" id="IPR005490">
    <property type="entry name" value="LD_TPept_cat_dom"/>
</dbReference>
<keyword evidence="2" id="KW-0808">Transferase</keyword>
<dbReference type="PANTHER" id="PTHR30582">
    <property type="entry name" value="L,D-TRANSPEPTIDASE"/>
    <property type="match status" value="1"/>
</dbReference>
<dbReference type="Gene3D" id="2.30.30.40">
    <property type="entry name" value="SH3 Domains"/>
    <property type="match status" value="1"/>
</dbReference>
<dbReference type="GO" id="GO:0005576">
    <property type="term" value="C:extracellular region"/>
    <property type="evidence" value="ECO:0007669"/>
    <property type="project" value="TreeGrafter"/>
</dbReference>
<evidence type="ECO:0000256" key="5">
    <source>
        <dbReference type="ARBA" id="ARBA00023316"/>
    </source>
</evidence>
<feature type="domain" description="L,D-TPase catalytic" evidence="8">
    <location>
        <begin position="103"/>
        <end position="221"/>
    </location>
</feature>
<dbReference type="SUPFAM" id="SSF141523">
    <property type="entry name" value="L,D-transpeptidase catalytic domain-like"/>
    <property type="match status" value="1"/>
</dbReference>
<dbReference type="GO" id="GO:0018104">
    <property type="term" value="P:peptidoglycan-protein cross-linking"/>
    <property type="evidence" value="ECO:0007669"/>
    <property type="project" value="TreeGrafter"/>
</dbReference>